<proteinExistence type="predicted"/>
<dbReference type="PROSITE" id="PS50058">
    <property type="entry name" value="G_PROTEIN_GAMMA"/>
    <property type="match status" value="1"/>
</dbReference>
<dbReference type="SUPFAM" id="SSF48670">
    <property type="entry name" value="Transducin (heterotrimeric G protein), gamma chain"/>
    <property type="match status" value="1"/>
</dbReference>
<dbReference type="InParanoid" id="G0PN82"/>
<dbReference type="PANTHER" id="PTHR45746:SF6">
    <property type="entry name" value="LP21163P"/>
    <property type="match status" value="1"/>
</dbReference>
<dbReference type="Proteomes" id="UP000008068">
    <property type="component" value="Unassembled WGS sequence"/>
</dbReference>
<dbReference type="Gene3D" id="1.10.1240.60">
    <property type="match status" value="1"/>
</dbReference>
<dbReference type="GO" id="GO:0005737">
    <property type="term" value="C:cytoplasm"/>
    <property type="evidence" value="ECO:0007669"/>
    <property type="project" value="TreeGrafter"/>
</dbReference>
<evidence type="ECO:0000313" key="6">
    <source>
        <dbReference type="Proteomes" id="UP000008068"/>
    </source>
</evidence>
<dbReference type="EMBL" id="GL381737">
    <property type="protein sequence ID" value="EGT40160.1"/>
    <property type="molecule type" value="Genomic_DNA"/>
</dbReference>
<dbReference type="GO" id="GO:0007186">
    <property type="term" value="P:G protein-coupled receptor signaling pathway"/>
    <property type="evidence" value="ECO:0007669"/>
    <property type="project" value="InterPro"/>
</dbReference>
<evidence type="ECO:0000313" key="5">
    <source>
        <dbReference type="EMBL" id="EGT40160.1"/>
    </source>
</evidence>
<dbReference type="Pfam" id="PF18148">
    <property type="entry name" value="RGS_DHEX"/>
    <property type="match status" value="1"/>
</dbReference>
<evidence type="ECO:0000256" key="2">
    <source>
        <dbReference type="SAM" id="MobiDB-lite"/>
    </source>
</evidence>
<accession>G0PN82</accession>
<dbReference type="PROSITE" id="PS50132">
    <property type="entry name" value="RGS"/>
    <property type="match status" value="1"/>
</dbReference>
<dbReference type="Gene3D" id="1.10.167.10">
    <property type="entry name" value="Regulator of G-protein Signalling 4, domain 2"/>
    <property type="match status" value="1"/>
</dbReference>
<feature type="compositionally biased region" description="Low complexity" evidence="2">
    <location>
        <begin position="102"/>
        <end position="137"/>
    </location>
</feature>
<dbReference type="InterPro" id="IPR036284">
    <property type="entry name" value="GGL_sf"/>
</dbReference>
<protein>
    <recommendedName>
        <fullName evidence="7">RGS domain-containing protein</fullName>
    </recommendedName>
</protein>
<feature type="non-terminal residue" evidence="5">
    <location>
        <position position="1"/>
    </location>
</feature>
<dbReference type="Pfam" id="PF00615">
    <property type="entry name" value="RGS"/>
    <property type="match status" value="1"/>
</dbReference>
<dbReference type="GO" id="GO:0005096">
    <property type="term" value="F:GTPase activator activity"/>
    <property type="evidence" value="ECO:0007669"/>
    <property type="project" value="TreeGrafter"/>
</dbReference>
<dbReference type="InterPro" id="IPR016137">
    <property type="entry name" value="RGS"/>
</dbReference>
<organism evidence="6">
    <name type="scientific">Caenorhabditis brenneri</name>
    <name type="common">Nematode worm</name>
    <dbReference type="NCBI Taxonomy" id="135651"/>
    <lineage>
        <taxon>Eukaryota</taxon>
        <taxon>Metazoa</taxon>
        <taxon>Ecdysozoa</taxon>
        <taxon>Nematoda</taxon>
        <taxon>Chromadorea</taxon>
        <taxon>Rhabditida</taxon>
        <taxon>Rhabditina</taxon>
        <taxon>Rhabditomorpha</taxon>
        <taxon>Rhabditoidea</taxon>
        <taxon>Rhabditidae</taxon>
        <taxon>Peloderinae</taxon>
        <taxon>Caenorhabditis</taxon>
    </lineage>
</organism>
<feature type="region of interest" description="Disordered" evidence="2">
    <location>
        <begin position="81"/>
        <end position="141"/>
    </location>
</feature>
<feature type="non-terminal residue" evidence="5">
    <location>
        <position position="342"/>
    </location>
</feature>
<gene>
    <name evidence="5" type="ORF">CAEBREN_30481</name>
</gene>
<dbReference type="InterPro" id="IPR047017">
    <property type="entry name" value="RGS6/7/9/11_DHEX_sf"/>
</dbReference>
<dbReference type="Pfam" id="PF00631">
    <property type="entry name" value="G-gamma"/>
    <property type="match status" value="1"/>
</dbReference>
<reference evidence="6" key="1">
    <citation type="submission" date="2011-07" db="EMBL/GenBank/DDBJ databases">
        <authorList>
            <consortium name="Caenorhabditis brenneri Sequencing and Analysis Consortium"/>
            <person name="Wilson R.K."/>
        </authorList>
    </citation>
    <scope>NUCLEOTIDE SEQUENCE [LARGE SCALE GENOMIC DNA]</scope>
    <source>
        <strain evidence="6">PB2801</strain>
    </source>
</reference>
<keyword evidence="1" id="KW-0734">Signal transduction inhibitor</keyword>
<dbReference type="SMART" id="SM01224">
    <property type="entry name" value="G_gamma"/>
    <property type="match status" value="1"/>
</dbReference>
<dbReference type="InterPro" id="IPR036305">
    <property type="entry name" value="RGS_sf"/>
</dbReference>
<evidence type="ECO:0000259" key="3">
    <source>
        <dbReference type="PROSITE" id="PS50058"/>
    </source>
</evidence>
<dbReference type="InterPro" id="IPR047016">
    <property type="entry name" value="RGS6/7/9/11"/>
</dbReference>
<feature type="domain" description="G protein gamma" evidence="3">
    <location>
        <begin position="167"/>
        <end position="220"/>
    </location>
</feature>
<keyword evidence="6" id="KW-1185">Reference proteome</keyword>
<feature type="compositionally biased region" description="Polar residues" evidence="2">
    <location>
        <begin position="84"/>
        <end position="95"/>
    </location>
</feature>
<feature type="domain" description="RGS" evidence="4">
    <location>
        <begin position="251"/>
        <end position="342"/>
    </location>
</feature>
<dbReference type="PRINTS" id="PR01301">
    <property type="entry name" value="RGSPROTEIN"/>
</dbReference>
<name>G0PN82_CAEBE</name>
<sequence>RTLRVDKKRDRQERQILDSQERAFWDVHRPVPGCVNTTEVDFRKLSRSGRPKYSSGGHAALAASTSGIGCTQYSQSVAAAHASLPSTSNGSATSPRRNDQEPSTSSGGDSPSTSAAGASSSTATTSAPSTSAPPVTSIARTSNAGSFRNNYYARPGLRRCTQVQDTLKLEICQLNSRLSKNVLRTSKVVESYLAYYEQRRVFDPMLTPPGSASDPFQSQPNPWINDTVDFWQHDKRTGDIQTRRLKLWEDSFEELLADSLGRETLQKFLDKEYSGENLRFWWEVQRLRKCSSRMVPVMVTEIYNEFIDTNAATSPVNVDCKVMEVTEDNLKNPNRWSFDEAA</sequence>
<dbReference type="Gene3D" id="1.10.196.10">
    <property type="match status" value="1"/>
</dbReference>
<evidence type="ECO:0008006" key="7">
    <source>
        <dbReference type="Google" id="ProtNLM"/>
    </source>
</evidence>
<dbReference type="eggNOG" id="KOG3589">
    <property type="taxonomic scope" value="Eukaryota"/>
</dbReference>
<dbReference type="InterPro" id="IPR040759">
    <property type="entry name" value="RGS_DHEX"/>
</dbReference>
<dbReference type="GO" id="GO:0008277">
    <property type="term" value="P:regulation of G protein-coupled receptor signaling pathway"/>
    <property type="evidence" value="ECO:0007669"/>
    <property type="project" value="InterPro"/>
</dbReference>
<dbReference type="SMART" id="SM00224">
    <property type="entry name" value="GGL"/>
    <property type="match status" value="1"/>
</dbReference>
<dbReference type="STRING" id="135651.G0PN82"/>
<dbReference type="OrthoDB" id="196547at2759"/>
<dbReference type="AlphaFoldDB" id="G0PN82"/>
<dbReference type="SMART" id="SM00315">
    <property type="entry name" value="RGS"/>
    <property type="match status" value="1"/>
</dbReference>
<dbReference type="InterPro" id="IPR015898">
    <property type="entry name" value="G-protein_gamma-like_dom"/>
</dbReference>
<dbReference type="GO" id="GO:0043005">
    <property type="term" value="C:neuron projection"/>
    <property type="evidence" value="ECO:0007669"/>
    <property type="project" value="TreeGrafter"/>
</dbReference>
<dbReference type="PANTHER" id="PTHR45746">
    <property type="entry name" value="LP21163P"/>
    <property type="match status" value="1"/>
</dbReference>
<dbReference type="GO" id="GO:0009968">
    <property type="term" value="P:negative regulation of signal transduction"/>
    <property type="evidence" value="ECO:0007669"/>
    <property type="project" value="UniProtKB-KW"/>
</dbReference>
<dbReference type="InterPro" id="IPR044926">
    <property type="entry name" value="RGS_subdomain_2"/>
</dbReference>
<dbReference type="SUPFAM" id="SSF48097">
    <property type="entry name" value="Regulator of G-protein signaling, RGS"/>
    <property type="match status" value="1"/>
</dbReference>
<dbReference type="CDD" id="cd00068">
    <property type="entry name" value="GGL"/>
    <property type="match status" value="1"/>
</dbReference>
<dbReference type="HOGENOM" id="CLU_812756_0_0_1"/>
<dbReference type="InterPro" id="IPR024066">
    <property type="entry name" value="RGS_subdom1/3"/>
</dbReference>
<evidence type="ECO:0000256" key="1">
    <source>
        <dbReference type="ARBA" id="ARBA00022700"/>
    </source>
</evidence>
<evidence type="ECO:0000259" key="4">
    <source>
        <dbReference type="PROSITE" id="PS50132"/>
    </source>
</evidence>